<evidence type="ECO:0000313" key="2">
    <source>
        <dbReference type="EMBL" id="SOD90013.1"/>
    </source>
</evidence>
<dbReference type="RefSeq" id="WP_097277300.1">
    <property type="nucleotide sequence ID" value="NZ_OCNJ01000001.1"/>
</dbReference>
<name>A0A286G3E6_9PROT</name>
<proteinExistence type="predicted"/>
<gene>
    <name evidence="2" type="ORF">SAMN05421508_101411</name>
</gene>
<keyword evidence="3" id="KW-1185">Reference proteome</keyword>
<evidence type="ECO:0000313" key="3">
    <source>
        <dbReference type="Proteomes" id="UP000219621"/>
    </source>
</evidence>
<evidence type="ECO:0000256" key="1">
    <source>
        <dbReference type="SAM" id="MobiDB-lite"/>
    </source>
</evidence>
<dbReference type="EMBL" id="OCNJ01000001">
    <property type="protein sequence ID" value="SOD90013.1"/>
    <property type="molecule type" value="Genomic_DNA"/>
</dbReference>
<dbReference type="Proteomes" id="UP000219621">
    <property type="component" value="Unassembled WGS sequence"/>
</dbReference>
<feature type="region of interest" description="Disordered" evidence="1">
    <location>
        <begin position="1"/>
        <end position="20"/>
    </location>
</feature>
<dbReference type="AlphaFoldDB" id="A0A286G3E6"/>
<accession>A0A286G3E6</accession>
<sequence>MGEGRDLRRPPASRSPAVAEKVGVLTATEEFFARRPTGADADTFRRYVAGAPDAPPQPGDRLDD</sequence>
<organism evidence="2 3">
    <name type="scientific">Caenispirillum bisanense</name>
    <dbReference type="NCBI Taxonomy" id="414052"/>
    <lineage>
        <taxon>Bacteria</taxon>
        <taxon>Pseudomonadati</taxon>
        <taxon>Pseudomonadota</taxon>
        <taxon>Alphaproteobacteria</taxon>
        <taxon>Rhodospirillales</taxon>
        <taxon>Novispirillaceae</taxon>
        <taxon>Caenispirillum</taxon>
    </lineage>
</organism>
<protein>
    <submittedName>
        <fullName evidence="2">Uncharacterized protein</fullName>
    </submittedName>
</protein>
<reference evidence="2 3" key="1">
    <citation type="submission" date="2017-09" db="EMBL/GenBank/DDBJ databases">
        <authorList>
            <person name="Ehlers B."/>
            <person name="Leendertz F.H."/>
        </authorList>
    </citation>
    <scope>NUCLEOTIDE SEQUENCE [LARGE SCALE GENOMIC DNA]</scope>
    <source>
        <strain evidence="2 3">USBA 140</strain>
    </source>
</reference>